<sequence>MESDCRSFGAKYWVTSIKWFSANPFSIEKGIFSLALYPSIIPSKVCIWRLSGPTIALSKFNFCFASALPSSIDCLIPKSLRLS</sequence>
<dbReference type="EMBL" id="UINC01001383">
    <property type="protein sequence ID" value="SUZ79360.1"/>
    <property type="molecule type" value="Genomic_DNA"/>
</dbReference>
<organism evidence="1">
    <name type="scientific">marine metagenome</name>
    <dbReference type="NCBI Taxonomy" id="408172"/>
    <lineage>
        <taxon>unclassified sequences</taxon>
        <taxon>metagenomes</taxon>
        <taxon>ecological metagenomes</taxon>
    </lineage>
</organism>
<gene>
    <name evidence="1" type="ORF">METZ01_LOCUS32214</name>
</gene>
<dbReference type="AlphaFoldDB" id="A0A381QK52"/>
<accession>A0A381QK52</accession>
<proteinExistence type="predicted"/>
<name>A0A381QK52_9ZZZZ</name>
<evidence type="ECO:0000313" key="1">
    <source>
        <dbReference type="EMBL" id="SUZ79360.1"/>
    </source>
</evidence>
<protein>
    <submittedName>
        <fullName evidence="1">Uncharacterized protein</fullName>
    </submittedName>
</protein>
<reference evidence="1" key="1">
    <citation type="submission" date="2018-05" db="EMBL/GenBank/DDBJ databases">
        <authorList>
            <person name="Lanie J.A."/>
            <person name="Ng W.-L."/>
            <person name="Kazmierczak K.M."/>
            <person name="Andrzejewski T.M."/>
            <person name="Davidsen T.M."/>
            <person name="Wayne K.J."/>
            <person name="Tettelin H."/>
            <person name="Glass J.I."/>
            <person name="Rusch D."/>
            <person name="Podicherti R."/>
            <person name="Tsui H.-C.T."/>
            <person name="Winkler M.E."/>
        </authorList>
    </citation>
    <scope>NUCLEOTIDE SEQUENCE</scope>
</reference>